<organism evidence="1 2">
    <name type="scientific">Elysia marginata</name>
    <dbReference type="NCBI Taxonomy" id="1093978"/>
    <lineage>
        <taxon>Eukaryota</taxon>
        <taxon>Metazoa</taxon>
        <taxon>Spiralia</taxon>
        <taxon>Lophotrochozoa</taxon>
        <taxon>Mollusca</taxon>
        <taxon>Gastropoda</taxon>
        <taxon>Heterobranchia</taxon>
        <taxon>Euthyneura</taxon>
        <taxon>Panpulmonata</taxon>
        <taxon>Sacoglossa</taxon>
        <taxon>Placobranchoidea</taxon>
        <taxon>Plakobranchidae</taxon>
        <taxon>Elysia</taxon>
    </lineage>
</organism>
<dbReference type="AlphaFoldDB" id="A0AAV4HVG4"/>
<dbReference type="EMBL" id="BMAT01012850">
    <property type="protein sequence ID" value="GFS00546.1"/>
    <property type="molecule type" value="Genomic_DNA"/>
</dbReference>
<name>A0AAV4HVG4_9GAST</name>
<evidence type="ECO:0000313" key="1">
    <source>
        <dbReference type="EMBL" id="GFS00546.1"/>
    </source>
</evidence>
<proteinExistence type="predicted"/>
<gene>
    <name evidence="1" type="ORF">ElyMa_006402000</name>
</gene>
<accession>A0AAV4HVG4</accession>
<keyword evidence="2" id="KW-1185">Reference proteome</keyword>
<protein>
    <submittedName>
        <fullName evidence="1">Uncharacterized protein</fullName>
    </submittedName>
</protein>
<comment type="caution">
    <text evidence="1">The sequence shown here is derived from an EMBL/GenBank/DDBJ whole genome shotgun (WGS) entry which is preliminary data.</text>
</comment>
<dbReference type="Proteomes" id="UP000762676">
    <property type="component" value="Unassembled WGS sequence"/>
</dbReference>
<reference evidence="1 2" key="1">
    <citation type="journal article" date="2021" name="Elife">
        <title>Chloroplast acquisition without the gene transfer in kleptoplastic sea slugs, Plakobranchus ocellatus.</title>
        <authorList>
            <person name="Maeda T."/>
            <person name="Takahashi S."/>
            <person name="Yoshida T."/>
            <person name="Shimamura S."/>
            <person name="Takaki Y."/>
            <person name="Nagai Y."/>
            <person name="Toyoda A."/>
            <person name="Suzuki Y."/>
            <person name="Arimoto A."/>
            <person name="Ishii H."/>
            <person name="Satoh N."/>
            <person name="Nishiyama T."/>
            <person name="Hasebe M."/>
            <person name="Maruyama T."/>
            <person name="Minagawa J."/>
            <person name="Obokata J."/>
            <person name="Shigenobu S."/>
        </authorList>
    </citation>
    <scope>NUCLEOTIDE SEQUENCE [LARGE SCALE GENOMIC DNA]</scope>
</reference>
<evidence type="ECO:0000313" key="2">
    <source>
        <dbReference type="Proteomes" id="UP000762676"/>
    </source>
</evidence>
<sequence>MMDIQIYFSKLVLNYAHNPDCVHYDRTTPISYHQRGGEKGACQADFQPQCRCYGRRFIQRPEYLMYGSTSDGDAFRLKRKRFVMEQDVSVENAMKNLSCVLTGRAA</sequence>